<evidence type="ECO:0000256" key="3">
    <source>
        <dbReference type="SAM" id="MobiDB-lite"/>
    </source>
</evidence>
<dbReference type="Gene3D" id="3.30.60.20">
    <property type="match status" value="2"/>
</dbReference>
<reference evidence="5" key="1">
    <citation type="submission" date="2013-03" db="EMBL/GenBank/DDBJ databases">
        <authorList>
            <person name="Aslett M."/>
        </authorList>
    </citation>
    <scope>NUCLEOTIDE SEQUENCE [LARGE SCALE GENOMIC DNA]</scope>
    <source>
        <strain evidence="5">ISE/inbred ISE</strain>
    </source>
</reference>
<reference evidence="5" key="2">
    <citation type="submission" date="2013-05" db="EMBL/GenBank/DDBJ databases">
        <title>The genome and transcriptome of Haemonchus contortus: a key model parasite for drug and vaccine discovery.</title>
        <authorList>
            <person name="Laing R."/>
            <person name="Kikuchi T."/>
            <person name="Martinelli A."/>
            <person name="Tsai I.J."/>
            <person name="Beech R.N."/>
            <person name="Redman E."/>
            <person name="Holroyd N."/>
            <person name="Bartley D.J."/>
            <person name="Beasley H."/>
            <person name="Britton C."/>
            <person name="Curran D."/>
            <person name="Devaney E."/>
            <person name="Gilabert A."/>
            <person name="Jackson F."/>
            <person name="Hunt M."/>
            <person name="Johnston S."/>
            <person name="Kryukov I."/>
            <person name="Li K."/>
            <person name="Morrison A.A."/>
            <person name="Reid A.J."/>
            <person name="Sargison N."/>
            <person name="Saunders G."/>
            <person name="Wasmuth J.D."/>
            <person name="Wolstenholme A."/>
            <person name="Berriman M."/>
            <person name="Gilleard J.S."/>
            <person name="Cotton J.A."/>
        </authorList>
    </citation>
    <scope>NUCLEOTIDE SEQUENCE [LARGE SCALE GENOMIC DNA]</scope>
    <source>
        <strain evidence="5">ISE/inbred ISE</strain>
    </source>
</reference>
<dbReference type="PROSITE" id="PS00479">
    <property type="entry name" value="ZF_DAG_PE_1"/>
    <property type="match status" value="1"/>
</dbReference>
<sequence>MTGKVHEVNRHEFVAKLLRQPTFCAHCRKFIFGIGKQGYRCRDCSTVVHKHCHQDVVWKCPRNEADDGVETENRGTTEQGENQSNMPHRLAPHFYKRPTFCDHCGSLLYGLKHQGLQCSGCKLNFHYRCQQNDRALPDAVPYAVPKILVWEPTHLSLGMNAPLLLQPAVEKHARSGCTITGPFCSQHIIQFRTIC</sequence>
<dbReference type="GO" id="GO:0016020">
    <property type="term" value="C:membrane"/>
    <property type="evidence" value="ECO:0007669"/>
    <property type="project" value="UniProtKB-SubCell"/>
</dbReference>
<accession>W6NF16</accession>
<dbReference type="AlphaFoldDB" id="W6NF16"/>
<evidence type="ECO:0000313" key="5">
    <source>
        <dbReference type="EMBL" id="CDL95918.1"/>
    </source>
</evidence>
<feature type="domain" description="Phorbol-ester/DAG-type" evidence="4">
    <location>
        <begin position="10"/>
        <end position="60"/>
    </location>
</feature>
<keyword evidence="5" id="KW-0808">Transferase</keyword>
<feature type="domain" description="Phorbol-ester/DAG-type" evidence="4">
    <location>
        <begin position="87"/>
        <end position="129"/>
    </location>
</feature>
<feature type="compositionally biased region" description="Basic and acidic residues" evidence="3">
    <location>
        <begin position="66"/>
        <end position="75"/>
    </location>
</feature>
<keyword evidence="5" id="KW-0418">Kinase</keyword>
<dbReference type="GO" id="GO:0035556">
    <property type="term" value="P:intracellular signal transduction"/>
    <property type="evidence" value="ECO:0007669"/>
    <property type="project" value="TreeGrafter"/>
</dbReference>
<dbReference type="PRINTS" id="PR00008">
    <property type="entry name" value="DAGPEDOMAIN"/>
</dbReference>
<protein>
    <submittedName>
        <fullName evidence="5">Protein kinase C domain containing protein</fullName>
    </submittedName>
</protein>
<feature type="region of interest" description="Disordered" evidence="3">
    <location>
        <begin position="66"/>
        <end position="87"/>
    </location>
</feature>
<name>W6NF16_HAECO</name>
<keyword evidence="2" id="KW-0862">Zinc</keyword>
<dbReference type="PANTHER" id="PTHR22968">
    <property type="entry name" value="PROTEIN KINASE C, MU"/>
    <property type="match status" value="1"/>
</dbReference>
<organism evidence="5">
    <name type="scientific">Haemonchus contortus</name>
    <name type="common">Barber pole worm</name>
    <dbReference type="NCBI Taxonomy" id="6289"/>
    <lineage>
        <taxon>Eukaryota</taxon>
        <taxon>Metazoa</taxon>
        <taxon>Ecdysozoa</taxon>
        <taxon>Nematoda</taxon>
        <taxon>Chromadorea</taxon>
        <taxon>Rhabditida</taxon>
        <taxon>Rhabditina</taxon>
        <taxon>Rhabditomorpha</taxon>
        <taxon>Strongyloidea</taxon>
        <taxon>Trichostrongylidae</taxon>
        <taxon>Haemonchus</taxon>
    </lineage>
</organism>
<dbReference type="GO" id="GO:0004674">
    <property type="term" value="F:protein serine/threonine kinase activity"/>
    <property type="evidence" value="ECO:0007669"/>
    <property type="project" value="UniProtKB-KW"/>
</dbReference>
<dbReference type="SUPFAM" id="SSF57889">
    <property type="entry name" value="Cysteine-rich domain"/>
    <property type="match status" value="2"/>
</dbReference>
<dbReference type="InterPro" id="IPR046349">
    <property type="entry name" value="C1-like_sf"/>
</dbReference>
<dbReference type="GO" id="GO:0007200">
    <property type="term" value="P:phospholipase C-activating G protein-coupled receptor signaling pathway"/>
    <property type="evidence" value="ECO:0007669"/>
    <property type="project" value="TreeGrafter"/>
</dbReference>
<feature type="compositionally biased region" description="Polar residues" evidence="3">
    <location>
        <begin position="76"/>
        <end position="86"/>
    </location>
</feature>
<dbReference type="InterPro" id="IPR020454">
    <property type="entry name" value="DAG/PE-bd"/>
</dbReference>
<dbReference type="GO" id="GO:0005829">
    <property type="term" value="C:cytosol"/>
    <property type="evidence" value="ECO:0007669"/>
    <property type="project" value="TreeGrafter"/>
</dbReference>
<evidence type="ECO:0000256" key="1">
    <source>
        <dbReference type="ARBA" id="ARBA00022723"/>
    </source>
</evidence>
<dbReference type="EMBL" id="CAVP010059585">
    <property type="protein sequence ID" value="CDL95918.1"/>
    <property type="molecule type" value="Genomic_DNA"/>
</dbReference>
<evidence type="ECO:0000256" key="2">
    <source>
        <dbReference type="ARBA" id="ARBA00022833"/>
    </source>
</evidence>
<dbReference type="PROSITE" id="PS50081">
    <property type="entry name" value="ZF_DAG_PE_2"/>
    <property type="match status" value="2"/>
</dbReference>
<dbReference type="PANTHER" id="PTHR22968:SF24">
    <property type="entry name" value="SERINE_THREONINE-PROTEIN KINASE"/>
    <property type="match status" value="1"/>
</dbReference>
<comment type="caution">
    <text evidence="5">The sequence shown here is derived from an EMBL/GenBank/DDBJ whole genome shotgun (WGS) entry which is preliminary data.</text>
</comment>
<dbReference type="Pfam" id="PF00130">
    <property type="entry name" value="C1_1"/>
    <property type="match status" value="2"/>
</dbReference>
<dbReference type="InterPro" id="IPR002219">
    <property type="entry name" value="PKC_DAG/PE"/>
</dbReference>
<keyword evidence="1" id="KW-0479">Metal-binding</keyword>
<gene>
    <name evidence="5" type="ORF">HCOI_02183900</name>
</gene>
<evidence type="ECO:0000259" key="4">
    <source>
        <dbReference type="PROSITE" id="PS50081"/>
    </source>
</evidence>
<dbReference type="GO" id="GO:0008270">
    <property type="term" value="F:zinc ion binding"/>
    <property type="evidence" value="ECO:0007669"/>
    <property type="project" value="UniProtKB-KW"/>
</dbReference>
<dbReference type="SMART" id="SM00109">
    <property type="entry name" value="C1"/>
    <property type="match status" value="2"/>
</dbReference>
<proteinExistence type="predicted"/>